<dbReference type="PANTHER" id="PTHR39401:SF1">
    <property type="entry name" value="SNOAL-LIKE DOMAIN-CONTAINING PROTEIN"/>
    <property type="match status" value="1"/>
</dbReference>
<dbReference type="AlphaFoldDB" id="A0A3M2SDJ6"/>
<dbReference type="PANTHER" id="PTHR39401">
    <property type="entry name" value="SNOAL-LIKE DOMAIN-CONTAINING PROTEIN"/>
    <property type="match status" value="1"/>
</dbReference>
<dbReference type="Proteomes" id="UP000277212">
    <property type="component" value="Unassembled WGS sequence"/>
</dbReference>
<dbReference type="SUPFAM" id="SSF54427">
    <property type="entry name" value="NTF2-like"/>
    <property type="match status" value="1"/>
</dbReference>
<name>A0A3M2SDJ6_9HYPO</name>
<organism evidence="1 2">
    <name type="scientific">Fusarium kuroshium</name>
    <dbReference type="NCBI Taxonomy" id="2010991"/>
    <lineage>
        <taxon>Eukaryota</taxon>
        <taxon>Fungi</taxon>
        <taxon>Dikarya</taxon>
        <taxon>Ascomycota</taxon>
        <taxon>Pezizomycotina</taxon>
        <taxon>Sordariomycetes</taxon>
        <taxon>Hypocreomycetidae</taxon>
        <taxon>Hypocreales</taxon>
        <taxon>Nectriaceae</taxon>
        <taxon>Fusarium</taxon>
        <taxon>Fusarium solani species complex</taxon>
    </lineage>
</organism>
<gene>
    <name evidence="1" type="ORF">CDV36_004736</name>
</gene>
<keyword evidence="2" id="KW-1185">Reference proteome</keyword>
<protein>
    <recommendedName>
        <fullName evidence="3">SnoaL-like domain-containing protein</fullName>
    </recommendedName>
</protein>
<dbReference type="Gene3D" id="3.10.450.50">
    <property type="match status" value="1"/>
</dbReference>
<dbReference type="EMBL" id="NKUJ01000062">
    <property type="protein sequence ID" value="RMJ15569.1"/>
    <property type="molecule type" value="Genomic_DNA"/>
</dbReference>
<dbReference type="InterPro" id="IPR032710">
    <property type="entry name" value="NTF2-like_dom_sf"/>
</dbReference>
<evidence type="ECO:0008006" key="3">
    <source>
        <dbReference type="Google" id="ProtNLM"/>
    </source>
</evidence>
<sequence>MVSRESATGIPAGCDGVEVTPASYLTTTLILSPNAYSTLTIEMDAYSVQCPTDQSVHPDIVTFLQSFYSVSDTPGETEKYVDMFTEDATFVLASKKAAGHSEITTLRQGMWEAVASRKHQLFQIFPFGKGSDELMLYGTVALQLKNGGSAEIDWAARAELVRSVPDGKYRFKYYQVYLDTGAAAAYKK</sequence>
<dbReference type="OrthoDB" id="3468019at2759"/>
<evidence type="ECO:0000313" key="2">
    <source>
        <dbReference type="Proteomes" id="UP000277212"/>
    </source>
</evidence>
<accession>A0A3M2SDJ6</accession>
<proteinExistence type="predicted"/>
<evidence type="ECO:0000313" key="1">
    <source>
        <dbReference type="EMBL" id="RMJ15569.1"/>
    </source>
</evidence>
<comment type="caution">
    <text evidence="1">The sequence shown here is derived from an EMBL/GenBank/DDBJ whole genome shotgun (WGS) entry which is preliminary data.</text>
</comment>
<reference evidence="1 2" key="1">
    <citation type="submission" date="2017-06" db="EMBL/GenBank/DDBJ databases">
        <title>Comparative genomic analysis of Ambrosia Fusariam Clade fungi.</title>
        <authorList>
            <person name="Stajich J.E."/>
            <person name="Carrillo J."/>
            <person name="Kijimoto T."/>
            <person name="Eskalen A."/>
            <person name="O'Donnell K."/>
            <person name="Kasson M."/>
        </authorList>
    </citation>
    <scope>NUCLEOTIDE SEQUENCE [LARGE SCALE GENOMIC DNA]</scope>
    <source>
        <strain evidence="1">UCR3666</strain>
    </source>
</reference>
<dbReference type="STRING" id="2010991.A0A3M2SDJ6"/>